<evidence type="ECO:0000313" key="15">
    <source>
        <dbReference type="Proteomes" id="UP000594262"/>
    </source>
</evidence>
<evidence type="ECO:0000256" key="5">
    <source>
        <dbReference type="ARBA" id="ARBA00022989"/>
    </source>
</evidence>
<feature type="region of interest" description="Disordered" evidence="12">
    <location>
        <begin position="1"/>
        <end position="60"/>
    </location>
</feature>
<evidence type="ECO:0000256" key="4">
    <source>
        <dbReference type="ARBA" id="ARBA00022692"/>
    </source>
</evidence>
<dbReference type="PANTHER" id="PTHR11690:SF300">
    <property type="entry name" value="PICKPOCKET PROTEIN 19"/>
    <property type="match status" value="1"/>
</dbReference>
<evidence type="ECO:0000256" key="12">
    <source>
        <dbReference type="SAM" id="MobiDB-lite"/>
    </source>
</evidence>
<dbReference type="OrthoDB" id="6020332at2759"/>
<reference evidence="14" key="1">
    <citation type="submission" date="2021-01" db="UniProtKB">
        <authorList>
            <consortium name="EnsemblMetazoa"/>
        </authorList>
    </citation>
    <scope>IDENTIFICATION</scope>
</reference>
<dbReference type="Gene3D" id="1.10.287.770">
    <property type="entry name" value="YojJ-like"/>
    <property type="match status" value="1"/>
</dbReference>
<evidence type="ECO:0000256" key="1">
    <source>
        <dbReference type="ARBA" id="ARBA00004141"/>
    </source>
</evidence>
<dbReference type="Proteomes" id="UP000594262">
    <property type="component" value="Unplaced"/>
</dbReference>
<evidence type="ECO:0000256" key="8">
    <source>
        <dbReference type="ARBA" id="ARBA00023136"/>
    </source>
</evidence>
<dbReference type="RefSeq" id="XP_066920964.1">
    <property type="nucleotide sequence ID" value="XM_067064863.1"/>
</dbReference>
<keyword evidence="9 11" id="KW-0739">Sodium transport</keyword>
<evidence type="ECO:0000256" key="7">
    <source>
        <dbReference type="ARBA" id="ARBA00023065"/>
    </source>
</evidence>
<evidence type="ECO:0000256" key="9">
    <source>
        <dbReference type="ARBA" id="ARBA00023201"/>
    </source>
</evidence>
<keyword evidence="15" id="KW-1185">Reference proteome</keyword>
<feature type="transmembrane region" description="Helical" evidence="13">
    <location>
        <begin position="453"/>
        <end position="480"/>
    </location>
</feature>
<evidence type="ECO:0000256" key="6">
    <source>
        <dbReference type="ARBA" id="ARBA00023053"/>
    </source>
</evidence>
<evidence type="ECO:0000256" key="11">
    <source>
        <dbReference type="RuleBase" id="RU000679"/>
    </source>
</evidence>
<sequence>MDLIVSAEDCTTSKKNKKKPTVKPVPPRYAQNGSKSQGLSSGFTNTRQRKPASSSSESIRWHEGQITRRAIIKQKINEYVNTFTVHGLTKVFIGERLESAFWLVILFCGLIFSVVVVYGLVVKFLNFGIYTEIRSQVTDENFFPSITFCEKIMYTDHHTSYCGIPYDDYMSTVDNHRDSTCDHTYNRTNLNITISEGNGTFWSNGFFNITKCKTNKHIHCANNGYFKSLSSFNHSCIRWNYNGNLSGINNHVDIEFEFNIPDWFDKDRAEIITATPHDASINELDRTQRIEIEPHKIYDINLDKTEIRRLPYPFPSNCSNNKDKFHLFPGRYTRRSCIESYKFIEMYKDCGDTTDHIRPMIPRDIIEKYHQNNTINNTIPCIFSHMRGNEVRAEKCAFPCSEIELMFFPTFKRARNNTSTPTYKLTIKYHHVAAYRIMEEKALYSWDQLACEIGGFISVVIGASIISMIEVLVFLILVIVKKLTTSCVILKRQV</sequence>
<keyword evidence="4 11" id="KW-0812">Transmembrane</keyword>
<name>A0A7M5XI29_9CNID</name>
<dbReference type="AlphaFoldDB" id="A0A7M5XI29"/>
<proteinExistence type="inferred from homology"/>
<dbReference type="InterPro" id="IPR001873">
    <property type="entry name" value="ENaC"/>
</dbReference>
<organism evidence="14 15">
    <name type="scientific">Clytia hemisphaerica</name>
    <dbReference type="NCBI Taxonomy" id="252671"/>
    <lineage>
        <taxon>Eukaryota</taxon>
        <taxon>Metazoa</taxon>
        <taxon>Cnidaria</taxon>
        <taxon>Hydrozoa</taxon>
        <taxon>Hydroidolina</taxon>
        <taxon>Leptothecata</taxon>
        <taxon>Obeliida</taxon>
        <taxon>Clytiidae</taxon>
        <taxon>Clytia</taxon>
    </lineage>
</organism>
<feature type="compositionally biased region" description="Polar residues" evidence="12">
    <location>
        <begin position="31"/>
        <end position="58"/>
    </location>
</feature>
<comment type="subcellular location">
    <subcellularLocation>
        <location evidence="1">Membrane</location>
        <topology evidence="1">Multi-pass membrane protein</topology>
    </subcellularLocation>
</comment>
<evidence type="ECO:0000256" key="10">
    <source>
        <dbReference type="ARBA" id="ARBA00023303"/>
    </source>
</evidence>
<dbReference type="Pfam" id="PF00858">
    <property type="entry name" value="ASC"/>
    <property type="match status" value="1"/>
</dbReference>
<dbReference type="GO" id="GO:0005886">
    <property type="term" value="C:plasma membrane"/>
    <property type="evidence" value="ECO:0007669"/>
    <property type="project" value="TreeGrafter"/>
</dbReference>
<protein>
    <submittedName>
        <fullName evidence="14">Uncharacterized protein</fullName>
    </submittedName>
</protein>
<evidence type="ECO:0000256" key="13">
    <source>
        <dbReference type="SAM" id="Phobius"/>
    </source>
</evidence>
<dbReference type="GeneID" id="136808332"/>
<dbReference type="PANTHER" id="PTHR11690">
    <property type="entry name" value="AMILORIDE-SENSITIVE SODIUM CHANNEL-RELATED"/>
    <property type="match status" value="1"/>
</dbReference>
<keyword evidence="2 11" id="KW-0813">Transport</keyword>
<evidence type="ECO:0000256" key="3">
    <source>
        <dbReference type="ARBA" id="ARBA00022461"/>
    </source>
</evidence>
<dbReference type="EnsemblMetazoa" id="CLYHEMT022261.1">
    <property type="protein sequence ID" value="CLYHEMP022261.1"/>
    <property type="gene ID" value="CLYHEMG022261"/>
</dbReference>
<feature type="transmembrane region" description="Helical" evidence="13">
    <location>
        <begin position="100"/>
        <end position="121"/>
    </location>
</feature>
<accession>A0A7M5XI29</accession>
<dbReference type="GO" id="GO:0015280">
    <property type="term" value="F:ligand-gated sodium channel activity"/>
    <property type="evidence" value="ECO:0007669"/>
    <property type="project" value="TreeGrafter"/>
</dbReference>
<evidence type="ECO:0000256" key="2">
    <source>
        <dbReference type="ARBA" id="ARBA00022448"/>
    </source>
</evidence>
<comment type="similarity">
    <text evidence="11">Belongs to the amiloride-sensitive sodium channel (TC 1.A.6) family.</text>
</comment>
<keyword evidence="8 13" id="KW-0472">Membrane</keyword>
<keyword evidence="5 13" id="KW-1133">Transmembrane helix</keyword>
<keyword evidence="3 11" id="KW-0894">Sodium channel</keyword>
<evidence type="ECO:0000313" key="14">
    <source>
        <dbReference type="EnsemblMetazoa" id="CLYHEMP022261.1"/>
    </source>
</evidence>
<keyword evidence="6" id="KW-0915">Sodium</keyword>
<keyword evidence="7 11" id="KW-0406">Ion transport</keyword>
<keyword evidence="10 11" id="KW-0407">Ion channel</keyword>